<proteinExistence type="inferred from homology"/>
<keyword evidence="3" id="KW-0378">Hydrolase</keyword>
<evidence type="ECO:0000256" key="5">
    <source>
        <dbReference type="PIRSR" id="PIRSR001227-1"/>
    </source>
</evidence>
<dbReference type="EMBL" id="JAFGIX010000026">
    <property type="protein sequence ID" value="MBN1572618.1"/>
    <property type="molecule type" value="Genomic_DNA"/>
</dbReference>
<dbReference type="InterPro" id="IPR002692">
    <property type="entry name" value="S45"/>
</dbReference>
<feature type="active site" description="Nucleophile" evidence="5">
    <location>
        <position position="222"/>
    </location>
</feature>
<dbReference type="InterPro" id="IPR029055">
    <property type="entry name" value="Ntn_hydrolases_N"/>
</dbReference>
<dbReference type="SUPFAM" id="SSF56235">
    <property type="entry name" value="N-terminal nucleophile aminohydrolases (Ntn hydrolases)"/>
    <property type="match status" value="1"/>
</dbReference>
<organism evidence="7 8">
    <name type="scientific">Candidatus Zymogenus saltonus</name>
    <dbReference type="NCBI Taxonomy" id="2844893"/>
    <lineage>
        <taxon>Bacteria</taxon>
        <taxon>Deltaproteobacteria</taxon>
        <taxon>Candidatus Zymogenia</taxon>
        <taxon>Candidatus Zymogeniales</taxon>
        <taxon>Candidatus Zymogenaceae</taxon>
        <taxon>Candidatus Zymogenus</taxon>
    </lineage>
</organism>
<dbReference type="PANTHER" id="PTHR34218">
    <property type="entry name" value="PEPTIDASE S45 PENICILLIN AMIDASE"/>
    <property type="match status" value="1"/>
</dbReference>
<reference evidence="7" key="1">
    <citation type="journal article" date="2021" name="Environ. Microbiol.">
        <title>Genomic characterization of three novel Desulfobacterota classes expand the metabolic and phylogenetic diversity of the phylum.</title>
        <authorList>
            <person name="Murphy C.L."/>
            <person name="Biggerstaff J."/>
            <person name="Eichhorn A."/>
            <person name="Ewing E."/>
            <person name="Shahan R."/>
            <person name="Soriano D."/>
            <person name="Stewart S."/>
            <person name="VanMol K."/>
            <person name="Walker R."/>
            <person name="Walters P."/>
            <person name="Elshahed M.S."/>
            <person name="Youssef N.H."/>
        </authorList>
    </citation>
    <scope>NUCLEOTIDE SEQUENCE</scope>
    <source>
        <strain evidence="7">Zod_Metabat.24</strain>
    </source>
</reference>
<dbReference type="GO" id="GO:0046872">
    <property type="term" value="F:metal ion binding"/>
    <property type="evidence" value="ECO:0007669"/>
    <property type="project" value="UniProtKB-KW"/>
</dbReference>
<dbReference type="InterPro" id="IPR014395">
    <property type="entry name" value="Pen/GL7ACA/AHL_acylase"/>
</dbReference>
<comment type="caution">
    <text evidence="7">The sequence shown here is derived from an EMBL/GenBank/DDBJ whole genome shotgun (WGS) entry which is preliminary data.</text>
</comment>
<feature type="binding site" evidence="6">
    <location>
        <position position="298"/>
    </location>
    <ligand>
        <name>Ca(2+)</name>
        <dbReference type="ChEBI" id="CHEBI:29108"/>
    </ligand>
</feature>
<dbReference type="GO" id="GO:0016811">
    <property type="term" value="F:hydrolase activity, acting on carbon-nitrogen (but not peptide) bonds, in linear amides"/>
    <property type="evidence" value="ECO:0007669"/>
    <property type="project" value="InterPro"/>
</dbReference>
<sequence length="729" mass="83141">MKIMDEEVKLRGVKGDVTIKRLDEGGSPRITAKWEIDLAYGLGYMHGHDRQVQLWLMKLIGWGRASETLDGSDELVAIDKYMRWIDMGGDAKKELKSLEFNAKKYIEAYCKGVNDAVKDTKKPFEFKMVGYKPDPWTPEDVVIIGRMIGFIGLTQSQGSVEKLIIEMIQKGISVPKIKDLFTNLTDKPTKEYLDILKKVKVDPPIIPPDVNWFSAVPSFHASNNWAVSPKKTASGKPILAGDPHLESNRLPSIWYEAEMVAGDVVMMGATLPGTPFLGVGRCRDIAWAVTFAFMDVVDYFIEEVKGGKYRRGNKWHDFTVREEIIRPKKKKPVTVKYYENDIGVLEGMPDEDGYYLNYAWSARRGCIAESLNSLLKVIKSKSVSEAMKLFENMYFAVFNWVCADRKGNIGYQMSGLFPKKADGTSGLLPYLAWDKKQHWGKPVSPKLFPSQYNPKEGFIATANEDANHLGKVKIQNMPMASYRRDRIAQILKDGKDLTVDDIKKMHYDTYSTQAERFMKVIGPLLPNKKNGRILKEWDLRYEVDSLGATLFERVYEELMNIVFGENGLGVDVVKYALTETGIFNDFYGFFDEVLLKKKSAWFGDMERDDIYKLAIERGLKKKAVRYGKVHSIMMTNLFFAGKLPKFLGFDQGPFELIGNRATIPQGQIFREAGRDTTFMPSYRMVCDMAEDTLHTNYPGGASDRRFSKYYKSDVEAYFTGKYKVLKFDR</sequence>
<dbReference type="Gene3D" id="1.10.1400.10">
    <property type="match status" value="1"/>
</dbReference>
<keyword evidence="6" id="KW-0106">Calcium</keyword>
<keyword evidence="2" id="KW-0732">Signal</keyword>
<reference evidence="7" key="2">
    <citation type="submission" date="2021-01" db="EMBL/GenBank/DDBJ databases">
        <authorList>
            <person name="Hahn C.R."/>
            <person name="Youssef N.H."/>
            <person name="Elshahed M."/>
        </authorList>
    </citation>
    <scope>NUCLEOTIDE SEQUENCE</scope>
    <source>
        <strain evidence="7">Zod_Metabat.24</strain>
    </source>
</reference>
<dbReference type="Gene3D" id="1.10.439.10">
    <property type="entry name" value="Penicillin Amidohydrolase, domain 1"/>
    <property type="match status" value="1"/>
</dbReference>
<dbReference type="Gene3D" id="2.30.120.10">
    <property type="match status" value="1"/>
</dbReference>
<evidence type="ECO:0000256" key="1">
    <source>
        <dbReference type="ARBA" id="ARBA00006586"/>
    </source>
</evidence>
<protein>
    <submittedName>
        <fullName evidence="7">Penicillin acylase family protein</fullName>
    </submittedName>
</protein>
<keyword evidence="4" id="KW-0865">Zymogen</keyword>
<dbReference type="InterPro" id="IPR043147">
    <property type="entry name" value="Penicillin_amidase_A-knob"/>
</dbReference>
<evidence type="ECO:0000313" key="8">
    <source>
        <dbReference type="Proteomes" id="UP000809273"/>
    </source>
</evidence>
<comment type="cofactor">
    <cofactor evidence="6">
        <name>Ca(2+)</name>
        <dbReference type="ChEBI" id="CHEBI:29108"/>
    </cofactor>
    <text evidence="6">Binds 1 Ca(2+) ion per dimer.</text>
</comment>
<dbReference type="GO" id="GO:0017000">
    <property type="term" value="P:antibiotic biosynthetic process"/>
    <property type="evidence" value="ECO:0007669"/>
    <property type="project" value="InterPro"/>
</dbReference>
<dbReference type="AlphaFoldDB" id="A0A9D8KDP2"/>
<dbReference type="Gene3D" id="3.60.20.10">
    <property type="entry name" value="Glutamine Phosphoribosylpyrophosphate, subunit 1, domain 1"/>
    <property type="match status" value="1"/>
</dbReference>
<feature type="binding site" evidence="6">
    <location>
        <position position="295"/>
    </location>
    <ligand>
        <name>Ca(2+)</name>
        <dbReference type="ChEBI" id="CHEBI:29108"/>
    </ligand>
</feature>
<name>A0A9D8KDP2_9DELT</name>
<dbReference type="InterPro" id="IPR043146">
    <property type="entry name" value="Penicillin_amidase_N_B-knob"/>
</dbReference>
<feature type="binding site" evidence="6">
    <location>
        <position position="297"/>
    </location>
    <ligand>
        <name>Ca(2+)</name>
        <dbReference type="ChEBI" id="CHEBI:29108"/>
    </ligand>
</feature>
<evidence type="ECO:0000256" key="4">
    <source>
        <dbReference type="ARBA" id="ARBA00023145"/>
    </source>
</evidence>
<keyword evidence="6" id="KW-0479">Metal-binding</keyword>
<evidence type="ECO:0000256" key="3">
    <source>
        <dbReference type="ARBA" id="ARBA00022801"/>
    </source>
</evidence>
<comment type="similarity">
    <text evidence="1">Belongs to the peptidase S45 family.</text>
</comment>
<evidence type="ECO:0000256" key="6">
    <source>
        <dbReference type="PIRSR" id="PIRSR001227-2"/>
    </source>
</evidence>
<dbReference type="PIRSF" id="PIRSF001227">
    <property type="entry name" value="Pen_acylase"/>
    <property type="match status" value="1"/>
</dbReference>
<dbReference type="Proteomes" id="UP000809273">
    <property type="component" value="Unassembled WGS sequence"/>
</dbReference>
<dbReference type="PANTHER" id="PTHR34218:SF3">
    <property type="entry name" value="ACYL-HOMOSERINE LACTONE ACYLASE PVDQ"/>
    <property type="match status" value="1"/>
</dbReference>
<evidence type="ECO:0000313" key="7">
    <source>
        <dbReference type="EMBL" id="MBN1572618.1"/>
    </source>
</evidence>
<dbReference type="InterPro" id="IPR023343">
    <property type="entry name" value="Penicillin_amidase_dom1"/>
</dbReference>
<evidence type="ECO:0000256" key="2">
    <source>
        <dbReference type="ARBA" id="ARBA00022729"/>
    </source>
</evidence>
<accession>A0A9D8KDP2</accession>
<gene>
    <name evidence="7" type="ORF">JW984_05405</name>
</gene>
<dbReference type="Pfam" id="PF01804">
    <property type="entry name" value="Penicil_amidase"/>
    <property type="match status" value="1"/>
</dbReference>